<dbReference type="Pfam" id="PF18306">
    <property type="entry name" value="LDcluster4"/>
    <property type="match status" value="1"/>
</dbReference>
<dbReference type="PANTHER" id="PTHR43393">
    <property type="entry name" value="CYTOKININ RIBOSIDE 5'-MONOPHOSPHATE PHOSPHORIBOHYDROLASE"/>
    <property type="match status" value="1"/>
</dbReference>
<dbReference type="Gene3D" id="3.40.50.450">
    <property type="match status" value="1"/>
</dbReference>
<organism evidence="1 2">
    <name type="scientific">Cellulomonas composti</name>
    <dbReference type="NCBI Taxonomy" id="266130"/>
    <lineage>
        <taxon>Bacteria</taxon>
        <taxon>Bacillati</taxon>
        <taxon>Actinomycetota</taxon>
        <taxon>Actinomycetes</taxon>
        <taxon>Micrococcales</taxon>
        <taxon>Cellulomonadaceae</taxon>
        <taxon>Cellulomonas</taxon>
    </lineage>
</organism>
<evidence type="ECO:0008006" key="3">
    <source>
        <dbReference type="Google" id="ProtNLM"/>
    </source>
</evidence>
<evidence type="ECO:0000313" key="1">
    <source>
        <dbReference type="EMBL" id="GEL95986.1"/>
    </source>
</evidence>
<proteinExistence type="predicted"/>
<dbReference type="AlphaFoldDB" id="A0A511JDG5"/>
<dbReference type="InterPro" id="IPR052341">
    <property type="entry name" value="LOG_family_nucleotidases"/>
</dbReference>
<dbReference type="RefSeq" id="WP_146843621.1">
    <property type="nucleotide sequence ID" value="NZ_BJWG01000013.1"/>
</dbReference>
<gene>
    <name evidence="1" type="ORF">CCO02nite_26440</name>
</gene>
<name>A0A511JDG5_9CELL</name>
<dbReference type="GO" id="GO:0005829">
    <property type="term" value="C:cytosol"/>
    <property type="evidence" value="ECO:0007669"/>
    <property type="project" value="TreeGrafter"/>
</dbReference>
<comment type="caution">
    <text evidence="1">The sequence shown here is derived from an EMBL/GenBank/DDBJ whole genome shotgun (WGS) entry which is preliminary data.</text>
</comment>
<protein>
    <recommendedName>
        <fullName evidence="3">Rossmann fold nucleotide-binding protein</fullName>
    </recommendedName>
</protein>
<dbReference type="Proteomes" id="UP000321720">
    <property type="component" value="Unassembled WGS sequence"/>
</dbReference>
<accession>A0A511JDG5</accession>
<dbReference type="EMBL" id="BJWG01000013">
    <property type="protein sequence ID" value="GEL95986.1"/>
    <property type="molecule type" value="Genomic_DNA"/>
</dbReference>
<dbReference type="SUPFAM" id="SSF102405">
    <property type="entry name" value="MCP/YpsA-like"/>
    <property type="match status" value="1"/>
</dbReference>
<dbReference type="PANTHER" id="PTHR43393:SF3">
    <property type="entry name" value="LYSINE DECARBOXYLASE-LIKE PROTEIN"/>
    <property type="match status" value="1"/>
</dbReference>
<dbReference type="OrthoDB" id="9807160at2"/>
<sequence>MTRQTIELESLAELDDHLAETLHRLGRPSLRGAMVQSVDLSGRSSVLAECDVAGAVLLGCALADDVESELRARGALVFPMLPDLPFNPYRSTLYDADALFGDGPYAQSLDGIVYAWSREWRTTRDLRGSLAGTLHDHSITDALDDLMLGIEPARVVGVMGGHDVHRSTPAFADAARLGRDLTRAGYTVLTGGGPGAMEAVNLGAYLSGFDDDALDDPQRGALALLSAAPTFAGPGGIDAWVDAARAVRRAYPPARAGRSVGIPTWFYGHEPPNLFATDIAKYFINSVREDTLLHRCRGGIVVLPGAAGTVQEIFQASTENYYAAQRALVAPLVLVGTEQWMTNLPVWPLLTALGAGRTMGERLHLVADVTAVLPTLTSVR</sequence>
<keyword evidence="2" id="KW-1185">Reference proteome</keyword>
<reference evidence="1 2" key="1">
    <citation type="submission" date="2019-07" db="EMBL/GenBank/DDBJ databases">
        <title>Whole genome shotgun sequence of Cellulomonas composti NBRC 100758.</title>
        <authorList>
            <person name="Hosoyama A."/>
            <person name="Uohara A."/>
            <person name="Ohji S."/>
            <person name="Ichikawa N."/>
        </authorList>
    </citation>
    <scope>NUCLEOTIDE SEQUENCE [LARGE SCALE GENOMIC DNA]</scope>
    <source>
        <strain evidence="1 2">NBRC 100758</strain>
    </source>
</reference>
<evidence type="ECO:0000313" key="2">
    <source>
        <dbReference type="Proteomes" id="UP000321720"/>
    </source>
</evidence>
<dbReference type="InterPro" id="IPR041164">
    <property type="entry name" value="LDcluster4"/>
</dbReference>